<accession>A0A8H4AMI3</accession>
<evidence type="ECO:0000313" key="2">
    <source>
        <dbReference type="Proteomes" id="UP000439903"/>
    </source>
</evidence>
<protein>
    <submittedName>
        <fullName evidence="1">Uncharacterized protein</fullName>
    </submittedName>
</protein>
<name>A0A8H4AMI3_GIGMA</name>
<reference evidence="1 2" key="1">
    <citation type="journal article" date="2019" name="Environ. Microbiol.">
        <title>At the nexus of three kingdoms: the genome of the mycorrhizal fungus Gigaspora margarita provides insights into plant, endobacterial and fungal interactions.</title>
        <authorList>
            <person name="Venice F."/>
            <person name="Ghignone S."/>
            <person name="Salvioli di Fossalunga A."/>
            <person name="Amselem J."/>
            <person name="Novero M."/>
            <person name="Xianan X."/>
            <person name="Sedzielewska Toro K."/>
            <person name="Morin E."/>
            <person name="Lipzen A."/>
            <person name="Grigoriev I.V."/>
            <person name="Henrissat B."/>
            <person name="Martin F.M."/>
            <person name="Bonfante P."/>
        </authorList>
    </citation>
    <scope>NUCLEOTIDE SEQUENCE [LARGE SCALE GENOMIC DNA]</scope>
    <source>
        <strain evidence="1 2">BEG34</strain>
    </source>
</reference>
<organism evidence="1 2">
    <name type="scientific">Gigaspora margarita</name>
    <dbReference type="NCBI Taxonomy" id="4874"/>
    <lineage>
        <taxon>Eukaryota</taxon>
        <taxon>Fungi</taxon>
        <taxon>Fungi incertae sedis</taxon>
        <taxon>Mucoromycota</taxon>
        <taxon>Glomeromycotina</taxon>
        <taxon>Glomeromycetes</taxon>
        <taxon>Diversisporales</taxon>
        <taxon>Gigasporaceae</taxon>
        <taxon>Gigaspora</taxon>
    </lineage>
</organism>
<comment type="caution">
    <text evidence="1">The sequence shown here is derived from an EMBL/GenBank/DDBJ whole genome shotgun (WGS) entry which is preliminary data.</text>
</comment>
<proteinExistence type="predicted"/>
<dbReference type="EMBL" id="WTPW01000419">
    <property type="protein sequence ID" value="KAF0512886.1"/>
    <property type="molecule type" value="Genomic_DNA"/>
</dbReference>
<evidence type="ECO:0000313" key="1">
    <source>
        <dbReference type="EMBL" id="KAF0512886.1"/>
    </source>
</evidence>
<dbReference type="OrthoDB" id="2351769at2759"/>
<dbReference type="Proteomes" id="UP000439903">
    <property type="component" value="Unassembled WGS sequence"/>
</dbReference>
<sequence length="221" mass="25773">MLKNPAISSKLYFGPGVLLESEHGQIQSFVTKDNSMKAQIQRIIPYSKILHNLHLEEHVLQYQHEWFLVEEQLYLIAEPSLLTQKIIAWLKDQPPSQYFDLFINGILYHFNSVYLLISNMPHQIRKQLHNHFVIGFVPFGGDFKDFIKPFLYEIKKLEQGYYQLTNQKFQLINYQSSDNAKSRLCSQYGLGSLPGPLDLLLYNHHLYMPKDAYHAITSNAA</sequence>
<dbReference type="AlphaFoldDB" id="A0A8H4AMI3"/>
<keyword evidence="2" id="KW-1185">Reference proteome</keyword>
<gene>
    <name evidence="1" type="ORF">F8M41_017875</name>
</gene>